<feature type="non-terminal residue" evidence="9">
    <location>
        <position position="1"/>
    </location>
</feature>
<keyword evidence="1 5" id="KW-0547">Nucleotide-binding</keyword>
<sequence>CSTHRVVRVVRPCGPGVRPEGWTARSPRAIILEPARDLAEQTAKCIVEFGKYLQPAIHSVLLVGGMDSGAQSRACRDGVDVVTGTPARIIDFAESGKLDLSKVRFFVLDEADRLLDTGSLDSIMKLYRLFPKQQQGSSRLQVLMFSATLHAPEIKELSEKLCSHPTWVDLKGKDSVPETVHHAVALVSAKTDRAWNQIEPRPRTDNIHVFDNPSPSNNSPESLSEGVKYLKFQMLRRLIDTYKMDQCIIFCRTNFDVDNLEDFFVKLGGGGAYRGKAESGKENPYSCVALAGGRPMEERRRNLQAFKEGDIRFMICTDVAARGLDIKELPYVINMTLPDRSEDYIHRVGRVGRADVMGLAISIVAEEKEKVWYCSKKGYKPWLNPQRGDVKTNDQGGHTIWYDEMEMLKEVETRLGAPVERVGASLTISTAPSGEASGSAVIYGQAKGGGHSKVASEHMEELRPNIAALAALEVQAQTSFFALQKTLGCK</sequence>
<keyword evidence="10" id="KW-1185">Reference proteome</keyword>
<comment type="similarity">
    <text evidence="5">Belongs to the DEAD box helicase family.</text>
</comment>
<dbReference type="Pfam" id="PF00270">
    <property type="entry name" value="DEAD"/>
    <property type="match status" value="1"/>
</dbReference>
<dbReference type="Proteomes" id="UP001190700">
    <property type="component" value="Unassembled WGS sequence"/>
</dbReference>
<proteinExistence type="inferred from homology"/>
<feature type="domain" description="Helicase ATP-binding" evidence="7">
    <location>
        <begin position="1"/>
        <end position="167"/>
    </location>
</feature>
<protein>
    <submittedName>
        <fullName evidence="9">Uncharacterized protein</fullName>
    </submittedName>
</protein>
<dbReference type="PANTHER" id="PTHR47959:SF13">
    <property type="entry name" value="ATP-DEPENDENT RNA HELICASE RHLE"/>
    <property type="match status" value="1"/>
</dbReference>
<feature type="region of interest" description="Disordered" evidence="6">
    <location>
        <begin position="204"/>
        <end position="223"/>
    </location>
</feature>
<evidence type="ECO:0000256" key="5">
    <source>
        <dbReference type="RuleBase" id="RU000492"/>
    </source>
</evidence>
<dbReference type="CDD" id="cd18787">
    <property type="entry name" value="SF2_C_DEAD"/>
    <property type="match status" value="1"/>
</dbReference>
<evidence type="ECO:0000256" key="3">
    <source>
        <dbReference type="ARBA" id="ARBA00022806"/>
    </source>
</evidence>
<dbReference type="InterPro" id="IPR014001">
    <property type="entry name" value="Helicase_ATP-bd"/>
</dbReference>
<organism evidence="9 10">
    <name type="scientific">Cymbomonas tetramitiformis</name>
    <dbReference type="NCBI Taxonomy" id="36881"/>
    <lineage>
        <taxon>Eukaryota</taxon>
        <taxon>Viridiplantae</taxon>
        <taxon>Chlorophyta</taxon>
        <taxon>Pyramimonadophyceae</taxon>
        <taxon>Pyramimonadales</taxon>
        <taxon>Pyramimonadaceae</taxon>
        <taxon>Cymbomonas</taxon>
    </lineage>
</organism>
<evidence type="ECO:0000259" key="8">
    <source>
        <dbReference type="PROSITE" id="PS51194"/>
    </source>
</evidence>
<evidence type="ECO:0000313" key="10">
    <source>
        <dbReference type="Proteomes" id="UP001190700"/>
    </source>
</evidence>
<dbReference type="GO" id="GO:0005829">
    <property type="term" value="C:cytosol"/>
    <property type="evidence" value="ECO:0007669"/>
    <property type="project" value="TreeGrafter"/>
</dbReference>
<dbReference type="InterPro" id="IPR001650">
    <property type="entry name" value="Helicase_C-like"/>
</dbReference>
<evidence type="ECO:0000256" key="2">
    <source>
        <dbReference type="ARBA" id="ARBA00022801"/>
    </source>
</evidence>
<evidence type="ECO:0000256" key="6">
    <source>
        <dbReference type="SAM" id="MobiDB-lite"/>
    </source>
</evidence>
<feature type="domain" description="Helicase C-terminal" evidence="8">
    <location>
        <begin position="234"/>
        <end position="430"/>
    </location>
</feature>
<accession>A0AAE0KZZ1</accession>
<dbReference type="Pfam" id="PF00271">
    <property type="entry name" value="Helicase_C"/>
    <property type="match status" value="1"/>
</dbReference>
<evidence type="ECO:0000256" key="1">
    <source>
        <dbReference type="ARBA" id="ARBA00022741"/>
    </source>
</evidence>
<dbReference type="PROSITE" id="PS51194">
    <property type="entry name" value="HELICASE_CTER"/>
    <property type="match status" value="1"/>
</dbReference>
<keyword evidence="4 5" id="KW-0067">ATP-binding</keyword>
<keyword evidence="2 5" id="KW-0378">Hydrolase</keyword>
<dbReference type="InterPro" id="IPR050079">
    <property type="entry name" value="DEAD_box_RNA_helicase"/>
</dbReference>
<dbReference type="PROSITE" id="PS51192">
    <property type="entry name" value="HELICASE_ATP_BIND_1"/>
    <property type="match status" value="1"/>
</dbReference>
<evidence type="ECO:0000259" key="7">
    <source>
        <dbReference type="PROSITE" id="PS51192"/>
    </source>
</evidence>
<dbReference type="SMART" id="SM00490">
    <property type="entry name" value="HELICc"/>
    <property type="match status" value="1"/>
</dbReference>
<dbReference type="InterPro" id="IPR000629">
    <property type="entry name" value="RNA-helicase_DEAD-box_CS"/>
</dbReference>
<dbReference type="InterPro" id="IPR011545">
    <property type="entry name" value="DEAD/DEAH_box_helicase_dom"/>
</dbReference>
<dbReference type="SUPFAM" id="SSF52540">
    <property type="entry name" value="P-loop containing nucleoside triphosphate hydrolases"/>
    <property type="match status" value="1"/>
</dbReference>
<dbReference type="InterPro" id="IPR027417">
    <property type="entry name" value="P-loop_NTPase"/>
</dbReference>
<reference evidence="9 10" key="1">
    <citation type="journal article" date="2015" name="Genome Biol. Evol.">
        <title>Comparative Genomics of a Bacterivorous Green Alga Reveals Evolutionary Causalities and Consequences of Phago-Mixotrophic Mode of Nutrition.</title>
        <authorList>
            <person name="Burns J.A."/>
            <person name="Paasch A."/>
            <person name="Narechania A."/>
            <person name="Kim E."/>
        </authorList>
    </citation>
    <scope>NUCLEOTIDE SEQUENCE [LARGE SCALE GENOMIC DNA]</scope>
    <source>
        <strain evidence="9 10">PLY_AMNH</strain>
    </source>
</reference>
<keyword evidence="3 5" id="KW-0347">Helicase</keyword>
<dbReference type="EMBL" id="LGRX02012790">
    <property type="protein sequence ID" value="KAK3266867.1"/>
    <property type="molecule type" value="Genomic_DNA"/>
</dbReference>
<dbReference type="PROSITE" id="PS00039">
    <property type="entry name" value="DEAD_ATP_HELICASE"/>
    <property type="match status" value="1"/>
</dbReference>
<dbReference type="GO" id="GO:0005524">
    <property type="term" value="F:ATP binding"/>
    <property type="evidence" value="ECO:0007669"/>
    <property type="project" value="UniProtKB-KW"/>
</dbReference>
<dbReference type="GO" id="GO:0003676">
    <property type="term" value="F:nucleic acid binding"/>
    <property type="evidence" value="ECO:0007669"/>
    <property type="project" value="InterPro"/>
</dbReference>
<dbReference type="SMART" id="SM00487">
    <property type="entry name" value="DEXDc"/>
    <property type="match status" value="1"/>
</dbReference>
<dbReference type="PANTHER" id="PTHR47959">
    <property type="entry name" value="ATP-DEPENDENT RNA HELICASE RHLE-RELATED"/>
    <property type="match status" value="1"/>
</dbReference>
<evidence type="ECO:0000313" key="9">
    <source>
        <dbReference type="EMBL" id="KAK3266867.1"/>
    </source>
</evidence>
<evidence type="ECO:0000256" key="4">
    <source>
        <dbReference type="ARBA" id="ARBA00022840"/>
    </source>
</evidence>
<dbReference type="GO" id="GO:0016787">
    <property type="term" value="F:hydrolase activity"/>
    <property type="evidence" value="ECO:0007669"/>
    <property type="project" value="UniProtKB-KW"/>
</dbReference>
<dbReference type="AlphaFoldDB" id="A0AAE0KZZ1"/>
<dbReference type="GO" id="GO:0003724">
    <property type="term" value="F:RNA helicase activity"/>
    <property type="evidence" value="ECO:0007669"/>
    <property type="project" value="TreeGrafter"/>
</dbReference>
<name>A0AAE0KZZ1_9CHLO</name>
<comment type="caution">
    <text evidence="9">The sequence shown here is derived from an EMBL/GenBank/DDBJ whole genome shotgun (WGS) entry which is preliminary data.</text>
</comment>
<gene>
    <name evidence="9" type="ORF">CYMTET_24541</name>
</gene>
<dbReference type="Gene3D" id="3.40.50.300">
    <property type="entry name" value="P-loop containing nucleotide triphosphate hydrolases"/>
    <property type="match status" value="2"/>
</dbReference>